<comment type="caution">
    <text evidence="6">The sequence shown here is derived from an EMBL/GenBank/DDBJ whole genome shotgun (WGS) entry which is preliminary data.</text>
</comment>
<feature type="region of interest" description="Disordered" evidence="4">
    <location>
        <begin position="1504"/>
        <end position="1528"/>
    </location>
</feature>
<dbReference type="InterPro" id="IPR023213">
    <property type="entry name" value="CAT-like_dom_sf"/>
</dbReference>
<dbReference type="CDD" id="cd19531">
    <property type="entry name" value="LCL_NRPS-like"/>
    <property type="match status" value="2"/>
</dbReference>
<dbReference type="Gene3D" id="3.30.559.30">
    <property type="entry name" value="Nonribosomal peptide synthetase, condensation domain"/>
    <property type="match status" value="2"/>
</dbReference>
<feature type="region of interest" description="Disordered" evidence="4">
    <location>
        <begin position="1592"/>
        <end position="1615"/>
    </location>
</feature>
<dbReference type="InterPro" id="IPR001242">
    <property type="entry name" value="Condensation_dom"/>
</dbReference>
<gene>
    <name evidence="6" type="ORF">GCM10010307_45950</name>
</gene>
<dbReference type="Proteomes" id="UP001500151">
    <property type="component" value="Unassembled WGS sequence"/>
</dbReference>
<evidence type="ECO:0000313" key="6">
    <source>
        <dbReference type="EMBL" id="GAA2642789.1"/>
    </source>
</evidence>
<dbReference type="InterPro" id="IPR036736">
    <property type="entry name" value="ACP-like_sf"/>
</dbReference>
<feature type="region of interest" description="Disordered" evidence="4">
    <location>
        <begin position="1221"/>
        <end position="1240"/>
    </location>
</feature>
<dbReference type="RefSeq" id="WP_344392472.1">
    <property type="nucleotide sequence ID" value="NZ_BAAASJ010000044.1"/>
</dbReference>
<dbReference type="Pfam" id="PF00668">
    <property type="entry name" value="Condensation"/>
    <property type="match status" value="2"/>
</dbReference>
<keyword evidence="3" id="KW-0597">Phosphoprotein</keyword>
<dbReference type="PROSITE" id="PS50075">
    <property type="entry name" value="CARRIER"/>
    <property type="match status" value="2"/>
</dbReference>
<feature type="compositionally biased region" description="Acidic residues" evidence="4">
    <location>
        <begin position="1605"/>
        <end position="1615"/>
    </location>
</feature>
<accession>A0ABN3R3S6</accession>
<organism evidence="6 7">
    <name type="scientific">Streptomyces vastus</name>
    <dbReference type="NCBI Taxonomy" id="285451"/>
    <lineage>
        <taxon>Bacteria</taxon>
        <taxon>Bacillati</taxon>
        <taxon>Actinomycetota</taxon>
        <taxon>Actinomycetes</taxon>
        <taxon>Kitasatosporales</taxon>
        <taxon>Streptomycetaceae</taxon>
        <taxon>Streptomyces</taxon>
    </lineage>
</organism>
<dbReference type="Gene3D" id="1.10.1200.10">
    <property type="entry name" value="ACP-like"/>
    <property type="match status" value="2"/>
</dbReference>
<dbReference type="InterPro" id="IPR006162">
    <property type="entry name" value="Ppantetheine_attach_site"/>
</dbReference>
<evidence type="ECO:0000256" key="3">
    <source>
        <dbReference type="ARBA" id="ARBA00022553"/>
    </source>
</evidence>
<dbReference type="PANTHER" id="PTHR45527">
    <property type="entry name" value="NONRIBOSOMAL PEPTIDE SYNTHETASE"/>
    <property type="match status" value="1"/>
</dbReference>
<name>A0ABN3R3S6_9ACTN</name>
<comment type="cofactor">
    <cofactor evidence="1">
        <name>pantetheine 4'-phosphate</name>
        <dbReference type="ChEBI" id="CHEBI:47942"/>
    </cofactor>
</comment>
<dbReference type="SUPFAM" id="SSF52777">
    <property type="entry name" value="CoA-dependent acyltransferases"/>
    <property type="match status" value="4"/>
</dbReference>
<dbReference type="InterPro" id="IPR009081">
    <property type="entry name" value="PP-bd_ACP"/>
</dbReference>
<feature type="region of interest" description="Disordered" evidence="4">
    <location>
        <begin position="25"/>
        <end position="44"/>
    </location>
</feature>
<evidence type="ECO:0000256" key="4">
    <source>
        <dbReference type="SAM" id="MobiDB-lite"/>
    </source>
</evidence>
<dbReference type="Gene3D" id="3.40.50.1110">
    <property type="entry name" value="SGNH hydrolase"/>
    <property type="match status" value="1"/>
</dbReference>
<dbReference type="Pfam" id="PF00550">
    <property type="entry name" value="PP-binding"/>
    <property type="match status" value="2"/>
</dbReference>
<feature type="region of interest" description="Disordered" evidence="4">
    <location>
        <begin position="778"/>
        <end position="799"/>
    </location>
</feature>
<dbReference type="PROSITE" id="PS00012">
    <property type="entry name" value="PHOSPHOPANTETHEINE"/>
    <property type="match status" value="1"/>
</dbReference>
<sequence>MTKDLGELLDGLTPQQRRLLQARLAQRGTASAPAPGTGDRDALPLSPAQERLWLADQLSPGRSVPVTFAVRLTGPLDRSVLHAATGDVVARQSALRTVFRKTPDGPRQIVLDSFLPPMPVVAVEARAGEPAGPDSPALARLVAERARPVFDLTAAPPVGVTLFELGPDEHLLLVCAHHIVIDGWSTEVFLGDLVACYARRKGEDAELPGLRLRFADHAAAEREAATDERLASQFAYWRERLADAPALSTVPEDRPRPSLQSGRGAHTEFALAADVTDRLVAVARRAGVTLNNAVSAAFAALVQQATGQDDVLFGTPVARRSRTELEPLVGCFADTLVTRVELSGSPSGEELMRRVQRSAAAAAAHQDVPFATLVRELAPTRRPAYNPLFQIMLSVSEIGSTEPREAGGVTFTPERVETGTTDFDMFLTLRRTATGLTGHLGYSTDLYLDETARHIVDDLAAVLTGLAETPHLPIAELVPVRRRTVQVAASFTAESMGETMRFWSGFSRVPFHTRFAPYGQLLQQLLGGDAGDGQVVLLRWEDWSRHRPGRSSADHLAGVVDELLAGVASFRSRTNTPLLVMVCPSREGTDFGAADERLARGLAKVPGVEVTWPEEFAAGLGVTEITDPAADAFGHVPYTEEFFAALGTLAVRQMHAAWRAAPPGPERADHTAAHLATAAQILESARRPAEPAAEVDPQEYVEPRTETEKRLVALWADQLGVDTVGTHSNFFALGGHSLLATRVLAQVHREFGVTVPFHEFYADPVITAQARAIDLARSSENEAAPEPGGHPAVVPVPRDRPVEPTPTQRRMWALAQLGTTSAAVTFAATLTGPLDEAALRGAVDDVVQRHEGLRTTFGSEQGRPVLVVHDRLDCWWPTERTDDVSGRPDEAAAAIREHAAQPYDLGTGPLLRVRLLKDGPDRHHLLIGMHHIACDDGSWHLFLTDLSAAYRARLGLGEPLSRLPVQMTDYAVWERNRLAGEAAQADSAYWADRLRDAPPRLELARARDGGSASAVGATGAVTRPLRGDLGARAEELARVCGVSTFVVLLTAYALVLGEESRRGDVVLGMPSGGRDRPELQGLVGRFANLLPLRLDLSGAPTSRALLRRVHEAVLSSQRHRGLPFARIVEAVRPPRDPSYHPVFQHAFNVVEEPSVGLDLPEVSVRTHDVPVAATAFEFFLHLRRRDGALEADVEYDTTRLGGDVVDDLLSRFESVVAQMSDAPDGAVPGPPLPEPARAGSRTTVPRLTIATTCEAEPIRGETERLLARLDGKPGLAITSRVFGTLLDPAGAFAAGSEGLNVVVLRWADLIGAPVPGRLGALVRRLDDAVTDFVAAVRAYRSGSSRPLVVLPRASEGLLQPRLEARLDARLQVELAALPGTEVLTGPFRASVGETAVRRLHQAFRVPPVKWVVTTATGWSRADLVRLAALQHGYGRRLVVCVPPGTEAPGRLGDDQGVRMIDGDVDMSLATLTAMDGTGSAEYAVLLPEGDDPWADVASRWELDPPMTTSDRSPAVPLTLSEQTGEGPRDDRELALAHIWADLLRLDVARIGVHDDFFVLGGDSMLAIQAAHRATRAGVPITAGQFIARPTIAEQADRHRRPAADVTEEQSPEGRT</sequence>
<keyword evidence="7" id="KW-1185">Reference proteome</keyword>
<protein>
    <recommendedName>
        <fullName evidence="5">Carrier domain-containing protein</fullName>
    </recommendedName>
</protein>
<dbReference type="SUPFAM" id="SSF47336">
    <property type="entry name" value="ACP-like"/>
    <property type="match status" value="2"/>
</dbReference>
<feature type="domain" description="Carrier" evidence="5">
    <location>
        <begin position="1526"/>
        <end position="1602"/>
    </location>
</feature>
<dbReference type="Gene3D" id="3.30.559.10">
    <property type="entry name" value="Chloramphenicol acetyltransferase-like domain"/>
    <property type="match status" value="2"/>
</dbReference>
<evidence type="ECO:0000256" key="2">
    <source>
        <dbReference type="ARBA" id="ARBA00022450"/>
    </source>
</evidence>
<dbReference type="EMBL" id="BAAASJ010000044">
    <property type="protein sequence ID" value="GAA2642789.1"/>
    <property type="molecule type" value="Genomic_DNA"/>
</dbReference>
<evidence type="ECO:0000259" key="5">
    <source>
        <dbReference type="PROSITE" id="PS50075"/>
    </source>
</evidence>
<evidence type="ECO:0000256" key="1">
    <source>
        <dbReference type="ARBA" id="ARBA00001957"/>
    </source>
</evidence>
<dbReference type="PANTHER" id="PTHR45527:SF1">
    <property type="entry name" value="FATTY ACID SYNTHASE"/>
    <property type="match status" value="1"/>
</dbReference>
<feature type="domain" description="Carrier" evidence="5">
    <location>
        <begin position="702"/>
        <end position="777"/>
    </location>
</feature>
<reference evidence="6 7" key="1">
    <citation type="journal article" date="2019" name="Int. J. Syst. Evol. Microbiol.">
        <title>The Global Catalogue of Microorganisms (GCM) 10K type strain sequencing project: providing services to taxonomists for standard genome sequencing and annotation.</title>
        <authorList>
            <consortium name="The Broad Institute Genomics Platform"/>
            <consortium name="The Broad Institute Genome Sequencing Center for Infectious Disease"/>
            <person name="Wu L."/>
            <person name="Ma J."/>
        </authorList>
    </citation>
    <scope>NUCLEOTIDE SEQUENCE [LARGE SCALE GENOMIC DNA]</scope>
    <source>
        <strain evidence="6 7">JCM 4524</strain>
    </source>
</reference>
<dbReference type="InterPro" id="IPR036514">
    <property type="entry name" value="SGNH_hydro_sf"/>
</dbReference>
<proteinExistence type="predicted"/>
<evidence type="ECO:0000313" key="7">
    <source>
        <dbReference type="Proteomes" id="UP001500151"/>
    </source>
</evidence>
<keyword evidence="2" id="KW-0596">Phosphopantetheine</keyword>